<comment type="caution">
    <text evidence="2">The sequence shown here is derived from an EMBL/GenBank/DDBJ whole genome shotgun (WGS) entry which is preliminary data.</text>
</comment>
<dbReference type="AlphaFoldDB" id="A0A917J4V8"/>
<keyword evidence="3" id="KW-1185">Reference proteome</keyword>
<dbReference type="Pfam" id="PF07791">
    <property type="entry name" value="Imm11"/>
    <property type="match status" value="1"/>
</dbReference>
<dbReference type="InterPro" id="IPR012433">
    <property type="entry name" value="Imm11"/>
</dbReference>
<evidence type="ECO:0000313" key="2">
    <source>
        <dbReference type="EMBL" id="GGH80263.1"/>
    </source>
</evidence>
<name>A0A917J4V8_9BACT</name>
<evidence type="ECO:0000259" key="1">
    <source>
        <dbReference type="Pfam" id="PF07791"/>
    </source>
</evidence>
<proteinExistence type="predicted"/>
<dbReference type="EMBL" id="BMIB01000005">
    <property type="protein sequence ID" value="GGH80263.1"/>
    <property type="molecule type" value="Genomic_DNA"/>
</dbReference>
<protein>
    <recommendedName>
        <fullName evidence="1">Immunity MXAN-0049 protein domain-containing protein</fullName>
    </recommendedName>
</protein>
<dbReference type="Proteomes" id="UP000627292">
    <property type="component" value="Unassembled WGS sequence"/>
</dbReference>
<reference evidence="2" key="1">
    <citation type="journal article" date="2014" name="Int. J. Syst. Evol. Microbiol.">
        <title>Complete genome sequence of Corynebacterium casei LMG S-19264T (=DSM 44701T), isolated from a smear-ripened cheese.</title>
        <authorList>
            <consortium name="US DOE Joint Genome Institute (JGI-PGF)"/>
            <person name="Walter F."/>
            <person name="Albersmeier A."/>
            <person name="Kalinowski J."/>
            <person name="Ruckert C."/>
        </authorList>
    </citation>
    <scope>NUCLEOTIDE SEQUENCE</scope>
    <source>
        <strain evidence="2">CGMCC 1.15290</strain>
    </source>
</reference>
<accession>A0A917J4V8</accession>
<feature type="domain" description="Immunity MXAN-0049 protein" evidence="1">
    <location>
        <begin position="59"/>
        <end position="185"/>
    </location>
</feature>
<dbReference type="RefSeq" id="WP_188957852.1">
    <property type="nucleotide sequence ID" value="NZ_BMIB01000005.1"/>
</dbReference>
<reference evidence="2" key="2">
    <citation type="submission" date="2020-09" db="EMBL/GenBank/DDBJ databases">
        <authorList>
            <person name="Sun Q."/>
            <person name="Zhou Y."/>
        </authorList>
    </citation>
    <scope>NUCLEOTIDE SEQUENCE</scope>
    <source>
        <strain evidence="2">CGMCC 1.15290</strain>
    </source>
</reference>
<organism evidence="2 3">
    <name type="scientific">Filimonas zeae</name>
    <dbReference type="NCBI Taxonomy" id="1737353"/>
    <lineage>
        <taxon>Bacteria</taxon>
        <taxon>Pseudomonadati</taxon>
        <taxon>Bacteroidota</taxon>
        <taxon>Chitinophagia</taxon>
        <taxon>Chitinophagales</taxon>
        <taxon>Chitinophagaceae</taxon>
        <taxon>Filimonas</taxon>
    </lineage>
</organism>
<evidence type="ECO:0000313" key="3">
    <source>
        <dbReference type="Proteomes" id="UP000627292"/>
    </source>
</evidence>
<gene>
    <name evidence="2" type="ORF">GCM10011379_50880</name>
</gene>
<sequence length="192" mass="21720">MNYFLEITSLPDYPVKFGKNNPNVDNSIDLGNFVDPALLNGALHYVDAKNGNVPFEKLVAYDAMSSVSGGIVISSRLKELIDTHFPHQVQLIECDIEYKGQVANGFYALNVYTKVPCYDLEKSVYEVSPVDKSYDFEKIVLAEGPLEEYGIEYHIVRSIHDNKIVVSEAFKKLAEEHSINSLGFLKEFVMEW</sequence>